<feature type="compositionally biased region" description="Polar residues" evidence="1">
    <location>
        <begin position="1"/>
        <end position="11"/>
    </location>
</feature>
<evidence type="ECO:0000313" key="3">
    <source>
        <dbReference type="Proteomes" id="UP000198900"/>
    </source>
</evidence>
<name>A0A7Z7FR08_9BURK</name>
<evidence type="ECO:0000313" key="2">
    <source>
        <dbReference type="EMBL" id="SDJ48056.1"/>
    </source>
</evidence>
<sequence>MISAVSLTASDGRTLIDDGPQHSGASGPETLSCAPVPMEVQGVVTLSLHGPKGELRGAVLDDGTSLRVPPHAGEALREYLTPGASICAWGRGIRNRFGRVVDIDEIACWVDAA</sequence>
<dbReference type="Proteomes" id="UP000198900">
    <property type="component" value="Unassembled WGS sequence"/>
</dbReference>
<feature type="region of interest" description="Disordered" evidence="1">
    <location>
        <begin position="1"/>
        <end position="31"/>
    </location>
</feature>
<comment type="caution">
    <text evidence="2">The sequence shown here is derived from an EMBL/GenBank/DDBJ whole genome shotgun (WGS) entry which is preliminary data.</text>
</comment>
<reference evidence="2" key="1">
    <citation type="submission" date="2016-10" db="EMBL/GenBank/DDBJ databases">
        <authorList>
            <person name="Varghese N."/>
            <person name="Submissions S."/>
        </authorList>
    </citation>
    <scope>NUCLEOTIDE SEQUENCE [LARGE SCALE GENOMIC DNA]</scope>
    <source>
        <strain evidence="2">YR281</strain>
    </source>
</reference>
<gene>
    <name evidence="2" type="ORF">SAMN04487926_15410</name>
</gene>
<keyword evidence="3" id="KW-1185">Reference proteome</keyword>
<proteinExistence type="predicted"/>
<accession>A0A7Z7FR08</accession>
<protein>
    <submittedName>
        <fullName evidence="2">Uncharacterized protein</fullName>
    </submittedName>
</protein>
<evidence type="ECO:0000256" key="1">
    <source>
        <dbReference type="SAM" id="MobiDB-lite"/>
    </source>
</evidence>
<organism evidence="2 3">
    <name type="scientific">Paraburkholderia steynii</name>
    <dbReference type="NCBI Taxonomy" id="1245441"/>
    <lineage>
        <taxon>Bacteria</taxon>
        <taxon>Pseudomonadati</taxon>
        <taxon>Pseudomonadota</taxon>
        <taxon>Betaproteobacteria</taxon>
        <taxon>Burkholderiales</taxon>
        <taxon>Burkholderiaceae</taxon>
        <taxon>Paraburkholderia</taxon>
    </lineage>
</organism>
<dbReference type="EMBL" id="FNDI01000054">
    <property type="protein sequence ID" value="SDJ48056.1"/>
    <property type="molecule type" value="Genomic_DNA"/>
</dbReference>
<dbReference type="AlphaFoldDB" id="A0A7Z7FR08"/>